<gene>
    <name evidence="3" type="ORF">HDF14_004901</name>
</gene>
<dbReference type="InterPro" id="IPR052897">
    <property type="entry name" value="Sec-Metab_Biosynth_Hydrolase"/>
</dbReference>
<sequence>MKFRLLSTLTAALLFSAVATPSPAQTSSTGPTHNVILVHGAWANGASWSKVIPLLEAKGLRVVAVELPLTSLEDDVATVKRAIAIEDGPVLLVGHSYGGVVITEAGNDPKVSGLVYVAAFAPGDNGSINQLSQGGTPPPGIAELRPDAQGFLKLTPKGVSEDFAQDLTPAEKAEITATQGPTNAKVLGGTITTAAWHQKPSWYVVSANDRMIPPDAERAMASAIHAETITLPSSHVAMLSHPAPVAALIEKAAASTK</sequence>
<dbReference type="Pfam" id="PF12697">
    <property type="entry name" value="Abhydrolase_6"/>
    <property type="match status" value="1"/>
</dbReference>
<dbReference type="Gene3D" id="3.40.50.1820">
    <property type="entry name" value="alpha/beta hydrolase"/>
    <property type="match status" value="1"/>
</dbReference>
<dbReference type="PANTHER" id="PTHR37017">
    <property type="entry name" value="AB HYDROLASE-1 DOMAIN-CONTAINING PROTEIN-RELATED"/>
    <property type="match status" value="1"/>
</dbReference>
<dbReference type="Proteomes" id="UP000535182">
    <property type="component" value="Unassembled WGS sequence"/>
</dbReference>
<dbReference type="InterPro" id="IPR000073">
    <property type="entry name" value="AB_hydrolase_1"/>
</dbReference>
<dbReference type="InterPro" id="IPR029058">
    <property type="entry name" value="AB_hydrolase_fold"/>
</dbReference>
<proteinExistence type="predicted"/>
<organism evidence="3 4">
    <name type="scientific">Tunturiibacter gelidiferens</name>
    <dbReference type="NCBI Taxonomy" id="3069689"/>
    <lineage>
        <taxon>Bacteria</taxon>
        <taxon>Pseudomonadati</taxon>
        <taxon>Acidobacteriota</taxon>
        <taxon>Terriglobia</taxon>
        <taxon>Terriglobales</taxon>
        <taxon>Acidobacteriaceae</taxon>
        <taxon>Tunturiibacter</taxon>
    </lineage>
</organism>
<keyword evidence="1" id="KW-0732">Signal</keyword>
<dbReference type="RefSeq" id="WP_183981121.1">
    <property type="nucleotide sequence ID" value="NZ_JACHEB010000014.1"/>
</dbReference>
<name>A0A9X0QIR4_9BACT</name>
<dbReference type="AlphaFoldDB" id="A0A9X0QIR4"/>
<dbReference type="SUPFAM" id="SSF53474">
    <property type="entry name" value="alpha/beta-Hydrolases"/>
    <property type="match status" value="1"/>
</dbReference>
<reference evidence="3 4" key="1">
    <citation type="submission" date="2020-08" db="EMBL/GenBank/DDBJ databases">
        <title>Genomic Encyclopedia of Type Strains, Phase IV (KMG-V): Genome sequencing to study the core and pangenomes of soil and plant-associated prokaryotes.</title>
        <authorList>
            <person name="Whitman W."/>
        </authorList>
    </citation>
    <scope>NUCLEOTIDE SEQUENCE [LARGE SCALE GENOMIC DNA]</scope>
    <source>
        <strain evidence="3 4">X5P2</strain>
    </source>
</reference>
<feature type="signal peptide" evidence="1">
    <location>
        <begin position="1"/>
        <end position="24"/>
    </location>
</feature>
<comment type="caution">
    <text evidence="3">The sequence shown here is derived from an EMBL/GenBank/DDBJ whole genome shotgun (WGS) entry which is preliminary data.</text>
</comment>
<feature type="chain" id="PRO_5040989619" evidence="1">
    <location>
        <begin position="25"/>
        <end position="257"/>
    </location>
</feature>
<dbReference type="EMBL" id="JACHEB010000014">
    <property type="protein sequence ID" value="MBB5331257.1"/>
    <property type="molecule type" value="Genomic_DNA"/>
</dbReference>
<evidence type="ECO:0000313" key="4">
    <source>
        <dbReference type="Proteomes" id="UP000535182"/>
    </source>
</evidence>
<keyword evidence="4" id="KW-1185">Reference proteome</keyword>
<feature type="domain" description="AB hydrolase-1" evidence="2">
    <location>
        <begin position="35"/>
        <end position="247"/>
    </location>
</feature>
<evidence type="ECO:0000313" key="3">
    <source>
        <dbReference type="EMBL" id="MBB5331257.1"/>
    </source>
</evidence>
<evidence type="ECO:0000259" key="2">
    <source>
        <dbReference type="Pfam" id="PF12697"/>
    </source>
</evidence>
<protein>
    <submittedName>
        <fullName evidence="3">Pimeloyl-ACP methyl ester carboxylesterase</fullName>
    </submittedName>
</protein>
<evidence type="ECO:0000256" key="1">
    <source>
        <dbReference type="SAM" id="SignalP"/>
    </source>
</evidence>
<accession>A0A9X0QIR4</accession>
<dbReference type="PANTHER" id="PTHR37017:SF11">
    <property type="entry name" value="ESTERASE_LIPASE_THIOESTERASE DOMAIN-CONTAINING PROTEIN"/>
    <property type="match status" value="1"/>
</dbReference>